<dbReference type="InterPro" id="IPR032466">
    <property type="entry name" value="Metal_Hydrolase"/>
</dbReference>
<dbReference type="Gene3D" id="3.20.20.140">
    <property type="entry name" value="Metal-dependent hydrolases"/>
    <property type="match status" value="1"/>
</dbReference>
<dbReference type="STRING" id="593133.SAMN04488006_3003"/>
<name>A0A1I6SFI2_9FLAO</name>
<evidence type="ECO:0000313" key="2">
    <source>
        <dbReference type="EMBL" id="SFS75488.1"/>
    </source>
</evidence>
<dbReference type="SUPFAM" id="SSF51556">
    <property type="entry name" value="Metallo-dependent hydrolases"/>
    <property type="match status" value="1"/>
</dbReference>
<evidence type="ECO:0000313" key="3">
    <source>
        <dbReference type="Proteomes" id="UP000199312"/>
    </source>
</evidence>
<gene>
    <name evidence="2" type="ORF">SAMN04488006_3003</name>
</gene>
<protein>
    <submittedName>
        <fullName evidence="2">Imidazolonepropionase</fullName>
    </submittedName>
</protein>
<dbReference type="InterPro" id="IPR051781">
    <property type="entry name" value="Metallo-dep_Hydrolase"/>
</dbReference>
<dbReference type="OrthoDB" id="9797498at2"/>
<feature type="domain" description="Amidohydrolase-related" evidence="1">
    <location>
        <begin position="68"/>
        <end position="415"/>
    </location>
</feature>
<dbReference type="InterPro" id="IPR011059">
    <property type="entry name" value="Metal-dep_hydrolase_composite"/>
</dbReference>
<dbReference type="PANTHER" id="PTHR43135:SF3">
    <property type="entry name" value="ALPHA-D-RIBOSE 1-METHYLPHOSPHONATE 5-TRIPHOSPHATE DIPHOSPHATASE"/>
    <property type="match status" value="1"/>
</dbReference>
<organism evidence="2 3">
    <name type="scientific">Lutibacter maritimus</name>
    <dbReference type="NCBI Taxonomy" id="593133"/>
    <lineage>
        <taxon>Bacteria</taxon>
        <taxon>Pseudomonadati</taxon>
        <taxon>Bacteroidota</taxon>
        <taxon>Flavobacteriia</taxon>
        <taxon>Flavobacteriales</taxon>
        <taxon>Flavobacteriaceae</taxon>
        <taxon>Lutibacter</taxon>
    </lineage>
</organism>
<dbReference type="Gene3D" id="2.30.40.10">
    <property type="entry name" value="Urease, subunit C, domain 1"/>
    <property type="match status" value="1"/>
</dbReference>
<dbReference type="GO" id="GO:0016810">
    <property type="term" value="F:hydrolase activity, acting on carbon-nitrogen (but not peptide) bonds"/>
    <property type="evidence" value="ECO:0007669"/>
    <property type="project" value="InterPro"/>
</dbReference>
<dbReference type="Pfam" id="PF01979">
    <property type="entry name" value="Amidohydro_1"/>
    <property type="match status" value="1"/>
</dbReference>
<keyword evidence="3" id="KW-1185">Reference proteome</keyword>
<dbReference type="PANTHER" id="PTHR43135">
    <property type="entry name" value="ALPHA-D-RIBOSE 1-METHYLPHOSPHONATE 5-TRIPHOSPHATE DIPHOSPHATASE"/>
    <property type="match status" value="1"/>
</dbReference>
<reference evidence="3" key="1">
    <citation type="submission" date="2016-10" db="EMBL/GenBank/DDBJ databases">
        <authorList>
            <person name="Varghese N."/>
            <person name="Submissions S."/>
        </authorList>
    </citation>
    <scope>NUCLEOTIDE SEQUENCE [LARGE SCALE GENOMIC DNA]</scope>
    <source>
        <strain evidence="3">DSM 24450</strain>
    </source>
</reference>
<dbReference type="AlphaFoldDB" id="A0A1I6SFI2"/>
<dbReference type="SUPFAM" id="SSF51338">
    <property type="entry name" value="Composite domain of metallo-dependent hydrolases"/>
    <property type="match status" value="1"/>
</dbReference>
<dbReference type="Proteomes" id="UP000199312">
    <property type="component" value="Unassembled WGS sequence"/>
</dbReference>
<proteinExistence type="predicted"/>
<sequence>MLGFIRGAHAQRNDTILIENVNVIPMNKEIVLNNQNIIIVSGKIISIEPYKREINYTSHLVIDGTGKYVMPGFSEMHYHWRNKQGGIDRDFKLLIANGVTTVRNMAEYDWQDHVAIRDSISKGEKFGPNYYTAGPYLNSNDLKTIVDAIAVVKSHKVKGYDFLKLADNLPKDVYLIILEESQKHHVSVIGHAQREMPLEFSLRLKSIEHVEEFVYIFKDEQRNDALFLKQAIEQIKVSGSTIVPTLVVFDMIVKSIDNQKFKTLNQNKSAQYMLLNDFNYWSSDENPYRKNLKGKVINGQDALPLLEGYFKWMKTFIKMLADAGVPLMTGSDTFGFVVPGFSLHEEFQFLQDCGLSSFQILKATTVTPARYLNTIATEGTVSEGKNANLVLLNKNPLNDIENTKAIEGVFLKGRWLDRIKLDSLLMETKTLNK</sequence>
<dbReference type="InterPro" id="IPR006680">
    <property type="entry name" value="Amidohydro-rel"/>
</dbReference>
<accession>A0A1I6SFI2</accession>
<dbReference type="EMBL" id="FOZP01000008">
    <property type="protein sequence ID" value="SFS75488.1"/>
    <property type="molecule type" value="Genomic_DNA"/>
</dbReference>
<evidence type="ECO:0000259" key="1">
    <source>
        <dbReference type="Pfam" id="PF01979"/>
    </source>
</evidence>